<dbReference type="GeneID" id="103518053"/>
<dbReference type="STRING" id="121845.A0A1S4ELW8"/>
<evidence type="ECO:0000256" key="2">
    <source>
        <dbReference type="ARBA" id="ARBA00023002"/>
    </source>
</evidence>
<dbReference type="Proteomes" id="UP000079169">
    <property type="component" value="Unplaced"/>
</dbReference>
<dbReference type="PANTHER" id="PTHR11709:SF394">
    <property type="entry name" value="FI03373P-RELATED"/>
    <property type="match status" value="1"/>
</dbReference>
<dbReference type="GO" id="GO:0005886">
    <property type="term" value="C:plasma membrane"/>
    <property type="evidence" value="ECO:0007669"/>
    <property type="project" value="TreeGrafter"/>
</dbReference>
<dbReference type="RefSeq" id="XP_017303165.1">
    <property type="nucleotide sequence ID" value="XM_017447676.1"/>
</dbReference>
<evidence type="ECO:0000256" key="1">
    <source>
        <dbReference type="ARBA" id="ARBA00022723"/>
    </source>
</evidence>
<dbReference type="GO" id="GO:0006826">
    <property type="term" value="P:iron ion transport"/>
    <property type="evidence" value="ECO:0007669"/>
    <property type="project" value="TreeGrafter"/>
</dbReference>
<dbReference type="InterPro" id="IPR001117">
    <property type="entry name" value="Cu-oxidase_2nd"/>
</dbReference>
<organism evidence="5 6">
    <name type="scientific">Diaphorina citri</name>
    <name type="common">Asian citrus psyllid</name>
    <dbReference type="NCBI Taxonomy" id="121845"/>
    <lineage>
        <taxon>Eukaryota</taxon>
        <taxon>Metazoa</taxon>
        <taxon>Ecdysozoa</taxon>
        <taxon>Arthropoda</taxon>
        <taxon>Hexapoda</taxon>
        <taxon>Insecta</taxon>
        <taxon>Pterygota</taxon>
        <taxon>Neoptera</taxon>
        <taxon>Paraneoptera</taxon>
        <taxon>Hemiptera</taxon>
        <taxon>Sternorrhyncha</taxon>
        <taxon>Psylloidea</taxon>
        <taxon>Psyllidae</taxon>
        <taxon>Diaphorininae</taxon>
        <taxon>Diaphorina</taxon>
    </lineage>
</organism>
<dbReference type="InterPro" id="IPR008972">
    <property type="entry name" value="Cupredoxin"/>
</dbReference>
<dbReference type="GO" id="GO:0016491">
    <property type="term" value="F:oxidoreductase activity"/>
    <property type="evidence" value="ECO:0007669"/>
    <property type="project" value="UniProtKB-KW"/>
</dbReference>
<dbReference type="GO" id="GO:0046872">
    <property type="term" value="F:metal ion binding"/>
    <property type="evidence" value="ECO:0007669"/>
    <property type="project" value="UniProtKB-KW"/>
</dbReference>
<keyword evidence="5" id="KW-1185">Reference proteome</keyword>
<dbReference type="Gene3D" id="2.60.40.420">
    <property type="entry name" value="Cupredoxins - blue copper proteins"/>
    <property type="match status" value="1"/>
</dbReference>
<dbReference type="PANTHER" id="PTHR11709">
    <property type="entry name" value="MULTI-COPPER OXIDASE"/>
    <property type="match status" value="1"/>
</dbReference>
<evidence type="ECO:0000256" key="3">
    <source>
        <dbReference type="ARBA" id="ARBA00023008"/>
    </source>
</evidence>
<keyword evidence="2" id="KW-0560">Oxidoreductase</keyword>
<name>A0A1S4ELW8_DIACI</name>
<feature type="domain" description="Plastocyanin-like" evidence="4">
    <location>
        <begin position="39"/>
        <end position="129"/>
    </location>
</feature>
<dbReference type="KEGG" id="dci:103518053"/>
<dbReference type="Pfam" id="PF00394">
    <property type="entry name" value="Cu-oxidase"/>
    <property type="match status" value="1"/>
</dbReference>
<evidence type="ECO:0000259" key="4">
    <source>
        <dbReference type="Pfam" id="PF00394"/>
    </source>
</evidence>
<dbReference type="SUPFAM" id="SSF49503">
    <property type="entry name" value="Cupredoxins"/>
    <property type="match status" value="1"/>
</dbReference>
<protein>
    <submittedName>
        <fullName evidence="6">Laccase-2-like</fullName>
    </submittedName>
</protein>
<evidence type="ECO:0000313" key="6">
    <source>
        <dbReference type="RefSeq" id="XP_017303165.1"/>
    </source>
</evidence>
<reference evidence="6" key="1">
    <citation type="submission" date="2025-08" db="UniProtKB">
        <authorList>
            <consortium name="RefSeq"/>
        </authorList>
    </citation>
    <scope>IDENTIFICATION</scope>
</reference>
<feature type="non-terminal residue" evidence="6">
    <location>
        <position position="1"/>
    </location>
</feature>
<proteinExistence type="predicted"/>
<accession>A0A1S4ELW8</accession>
<dbReference type="PaxDb" id="121845-A0A1S4ELW8"/>
<sequence length="200" mass="22028">DARLDSALQGGIIVRESRRQETHRQLYDEDHVNYTVHISQHKDTLFVNGKSLQSNFLINTNTRYRFRLIHGGVCPVILSIASHPLLIIAMDGSPVAPKMTEAVEFAPGERVDFIVTANKPVSTYDFNFKPSSDQCLFKLKGKVQLVYNATGDAAGNILAESKVKSKVIEESSLKSGKPVKLRQGVLVHSLPSSPTSLVLT</sequence>
<evidence type="ECO:0000313" key="5">
    <source>
        <dbReference type="Proteomes" id="UP000079169"/>
    </source>
</evidence>
<keyword evidence="3" id="KW-0186">Copper</keyword>
<dbReference type="InterPro" id="IPR045087">
    <property type="entry name" value="Cu-oxidase_fam"/>
</dbReference>
<dbReference type="AlphaFoldDB" id="A0A1S4ELW8"/>
<keyword evidence="1" id="KW-0479">Metal-binding</keyword>
<gene>
    <name evidence="6" type="primary">LOC103518053</name>
</gene>